<evidence type="ECO:0000313" key="1">
    <source>
        <dbReference type="EMBL" id="UGO51705.1"/>
    </source>
</evidence>
<reference evidence="1" key="1">
    <citation type="submission" date="2021-10" db="EMBL/GenBank/DDBJ databases">
        <authorList>
            <person name="James R."/>
            <person name="Lavering E.D."/>
            <person name="Fairhom J.D."/>
            <person name="Ogilvie B.H."/>
            <person name="Thurgood T.L."/>
            <person name="Wilkie A."/>
            <person name="Hyer M."/>
            <person name="Robison R."/>
            <person name="Grose J.H."/>
        </authorList>
    </citation>
    <scope>NUCLEOTIDE SEQUENCE</scope>
</reference>
<gene>
    <name evidence="1" type="ORF">ATHENA_27</name>
</gene>
<organism evidence="1 2">
    <name type="scientific">Bacillus phage vB_BanS_Athena</name>
    <dbReference type="NCBI Taxonomy" id="2894785"/>
    <lineage>
        <taxon>Viruses</taxon>
        <taxon>Duplodnaviria</taxon>
        <taxon>Heunggongvirae</taxon>
        <taxon>Uroviricota</taxon>
        <taxon>Caudoviricetes</taxon>
        <taxon>Athenavirus</taxon>
        <taxon>Athenavirus athena</taxon>
    </lineage>
</organism>
<protein>
    <submittedName>
        <fullName evidence="1">Uncharacterized protein</fullName>
    </submittedName>
</protein>
<proteinExistence type="predicted"/>
<name>A0AAE9CED1_9CAUD</name>
<dbReference type="Proteomes" id="UP000827695">
    <property type="component" value="Segment"/>
</dbReference>
<evidence type="ECO:0000313" key="2">
    <source>
        <dbReference type="Proteomes" id="UP000827695"/>
    </source>
</evidence>
<sequence length="139" mass="16059">MRKIAMKTYEELVEKCKELVEKGWTPESVRECFEAYSEFGIDAIQSAMNEALLNNGCSDNVLDYRPNLENLKALGLEEDYVFQALAYMGNASQFMSWANTVLALVDDVPEQLKQDIKKVHSGIYEMQEKLREYKKEDDE</sequence>
<keyword evidence="2" id="KW-1185">Reference proteome</keyword>
<dbReference type="EMBL" id="OK500002">
    <property type="protein sequence ID" value="UGO51705.1"/>
    <property type="molecule type" value="Genomic_DNA"/>
</dbReference>
<accession>A0AAE9CED1</accession>